<comment type="caution">
    <text evidence="1">The sequence shown here is derived from an EMBL/GenBank/DDBJ whole genome shotgun (WGS) entry which is preliminary data.</text>
</comment>
<dbReference type="Gene3D" id="3.40.50.1820">
    <property type="entry name" value="alpha/beta hydrolase"/>
    <property type="match status" value="1"/>
</dbReference>
<dbReference type="EMBL" id="JBITMB010000003">
    <property type="protein sequence ID" value="MFI7441346.1"/>
    <property type="molecule type" value="Genomic_DNA"/>
</dbReference>
<dbReference type="Proteomes" id="UP001612928">
    <property type="component" value="Unassembled WGS sequence"/>
</dbReference>
<proteinExistence type="predicted"/>
<dbReference type="RefSeq" id="WP_397021195.1">
    <property type="nucleotide sequence ID" value="NZ_JBITMB010000003.1"/>
</dbReference>
<organism evidence="1 2">
    <name type="scientific">Nonomuraea indica</name>
    <dbReference type="NCBI Taxonomy" id="1581193"/>
    <lineage>
        <taxon>Bacteria</taxon>
        <taxon>Bacillati</taxon>
        <taxon>Actinomycetota</taxon>
        <taxon>Actinomycetes</taxon>
        <taxon>Streptosporangiales</taxon>
        <taxon>Streptosporangiaceae</taxon>
        <taxon>Nonomuraea</taxon>
    </lineage>
</organism>
<name>A0ABW8A3J6_9ACTN</name>
<keyword evidence="2" id="KW-1185">Reference proteome</keyword>
<accession>A0ABW8A3J6</accession>
<keyword evidence="1" id="KW-0378">Hydrolase</keyword>
<reference evidence="1 2" key="1">
    <citation type="submission" date="2024-10" db="EMBL/GenBank/DDBJ databases">
        <title>The Natural Products Discovery Center: Release of the First 8490 Sequenced Strains for Exploring Actinobacteria Biosynthetic Diversity.</title>
        <authorList>
            <person name="Kalkreuter E."/>
            <person name="Kautsar S.A."/>
            <person name="Yang D."/>
            <person name="Bader C.D."/>
            <person name="Teijaro C.N."/>
            <person name="Fluegel L."/>
            <person name="Davis C.M."/>
            <person name="Simpson J.R."/>
            <person name="Lauterbach L."/>
            <person name="Steele A.D."/>
            <person name="Gui C."/>
            <person name="Meng S."/>
            <person name="Li G."/>
            <person name="Viehrig K."/>
            <person name="Ye F."/>
            <person name="Su P."/>
            <person name="Kiefer A.F."/>
            <person name="Nichols A."/>
            <person name="Cepeda A.J."/>
            <person name="Yan W."/>
            <person name="Fan B."/>
            <person name="Jiang Y."/>
            <person name="Adhikari A."/>
            <person name="Zheng C.-J."/>
            <person name="Schuster L."/>
            <person name="Cowan T.M."/>
            <person name="Smanski M.J."/>
            <person name="Chevrette M.G."/>
            <person name="De Carvalho L.P.S."/>
            <person name="Shen B."/>
        </authorList>
    </citation>
    <scope>NUCLEOTIDE SEQUENCE [LARGE SCALE GENOMIC DNA]</scope>
    <source>
        <strain evidence="1 2">NPDC049503</strain>
    </source>
</reference>
<evidence type="ECO:0000313" key="2">
    <source>
        <dbReference type="Proteomes" id="UP001612928"/>
    </source>
</evidence>
<dbReference type="InterPro" id="IPR029058">
    <property type="entry name" value="AB_hydrolase_fold"/>
</dbReference>
<evidence type="ECO:0000313" key="1">
    <source>
        <dbReference type="EMBL" id="MFI7441346.1"/>
    </source>
</evidence>
<dbReference type="SUPFAM" id="SSF53474">
    <property type="entry name" value="alpha/beta-Hydrolases"/>
    <property type="match status" value="1"/>
</dbReference>
<protein>
    <submittedName>
        <fullName evidence="1">Alpha/beta fold hydrolase</fullName>
    </submittedName>
</protein>
<dbReference type="GO" id="GO:0016787">
    <property type="term" value="F:hydrolase activity"/>
    <property type="evidence" value="ECO:0007669"/>
    <property type="project" value="UniProtKB-KW"/>
</dbReference>
<sequence length="55" mass="6148">MPVLVIVGDRDAMFDSRRTARRVRECVPRATVRLLPEVGHAVFGQAEPIAAFLRT</sequence>
<gene>
    <name evidence="1" type="ORF">ACIBP5_15420</name>
</gene>